<dbReference type="InterPro" id="IPR011793">
    <property type="entry name" value="YbdK"/>
</dbReference>
<dbReference type="InterPro" id="IPR006336">
    <property type="entry name" value="GCS2"/>
</dbReference>
<dbReference type="EMBL" id="AM075208">
    <property type="protein sequence ID" value="CAJ27328.1"/>
    <property type="molecule type" value="Genomic_DNA"/>
</dbReference>
<dbReference type="GO" id="GO:0004357">
    <property type="term" value="F:glutamate-cysteine ligase activity"/>
    <property type="evidence" value="ECO:0007669"/>
    <property type="project" value="UniProtKB-EC"/>
</dbReference>
<dbReference type="NCBIfam" id="TIGR02050">
    <property type="entry name" value="gshA_cyan_rel"/>
    <property type="match status" value="1"/>
</dbReference>
<name>Q3ZV06_CROSK</name>
<evidence type="ECO:0000256" key="3">
    <source>
        <dbReference type="ARBA" id="ARBA00022840"/>
    </source>
</evidence>
<evidence type="ECO:0000256" key="2">
    <source>
        <dbReference type="ARBA" id="ARBA00022741"/>
    </source>
</evidence>
<dbReference type="Pfam" id="PF04107">
    <property type="entry name" value="GCS2"/>
    <property type="match status" value="1"/>
</dbReference>
<sequence length="386" mass="43172">MTILGANPLLISELPMPLKPFAPSEPYTLGVELELQVVSPPGFNLSQDSSTLISALESRVTAGEVKHDITESMLEIATGVCRDINQVAAEFAAMQREILACAQQYHLMISGGGTHPFQKWQRQEVCSSERYARTLELFGYLIKQATVFGQHVHVGCRNGEEAMYLLHGLSRFVPHFVALSASSPYMQGADTGFASSRLNIFSAFPDNGPAPFAADWTQFENMYTRLEGTKVVESIKDLHWDIRPSPGFGTVEVRVMDTPLTLERAINIAGFIQAISHWLLDERPYKHKAEDYLIYRFNRFQACRYGLEGTLTDVSTGEQRTIGEDILRLLDKLERYARPLNASSALEAIHRYVKNNDSDVHRIREFTADGGSLSELVRLNGEIWAA</sequence>
<dbReference type="InterPro" id="IPR050141">
    <property type="entry name" value="GCL_type2/YbdK_subfam"/>
</dbReference>
<keyword evidence="3 4" id="KW-0067">ATP-binding</keyword>
<evidence type="ECO:0000256" key="4">
    <source>
        <dbReference type="HAMAP-Rule" id="MF_01609"/>
    </source>
</evidence>
<proteinExistence type="inferred from homology"/>
<dbReference type="PANTHER" id="PTHR36510">
    <property type="entry name" value="GLUTAMATE--CYSTEINE LIGASE 2-RELATED"/>
    <property type="match status" value="1"/>
</dbReference>
<protein>
    <recommendedName>
        <fullName evidence="4">Putative glutamate--cysteine ligase 2</fullName>
        <ecNumber evidence="4">6.3.2.2</ecNumber>
    </recommendedName>
    <alternativeName>
        <fullName evidence="4">Gamma-glutamylcysteine synthetase 2</fullName>
        <shortName evidence="4">GCS 2</shortName>
        <shortName evidence="4">Gamma-GCS 2</shortName>
    </alternativeName>
</protein>
<dbReference type="AlphaFoldDB" id="Q3ZV06"/>
<comment type="similarity">
    <text evidence="4">Belongs to the glutamate--cysteine ligase type 2 family. YbdK subfamily.</text>
</comment>
<dbReference type="PANTHER" id="PTHR36510:SF1">
    <property type="entry name" value="GLUTAMATE--CYSTEINE LIGASE 2-RELATED"/>
    <property type="match status" value="1"/>
</dbReference>
<comment type="catalytic activity">
    <reaction evidence="4">
        <text>L-cysteine + L-glutamate + ATP = gamma-L-glutamyl-L-cysteine + ADP + phosphate + H(+)</text>
        <dbReference type="Rhea" id="RHEA:13285"/>
        <dbReference type="ChEBI" id="CHEBI:15378"/>
        <dbReference type="ChEBI" id="CHEBI:29985"/>
        <dbReference type="ChEBI" id="CHEBI:30616"/>
        <dbReference type="ChEBI" id="CHEBI:35235"/>
        <dbReference type="ChEBI" id="CHEBI:43474"/>
        <dbReference type="ChEBI" id="CHEBI:58173"/>
        <dbReference type="ChEBI" id="CHEBI:456216"/>
        <dbReference type="EC" id="6.3.2.2"/>
    </reaction>
</comment>
<accession>Q3ZV06</accession>
<dbReference type="EC" id="6.3.2.2" evidence="4"/>
<organism evidence="5">
    <name type="scientific">Cronobacter sakazakii</name>
    <name type="common">Enterobacter sakazakii</name>
    <dbReference type="NCBI Taxonomy" id="28141"/>
    <lineage>
        <taxon>Bacteria</taxon>
        <taxon>Pseudomonadati</taxon>
        <taxon>Pseudomonadota</taxon>
        <taxon>Gammaproteobacteria</taxon>
        <taxon>Enterobacterales</taxon>
        <taxon>Enterobacteriaceae</taxon>
        <taxon>Cronobacter</taxon>
    </lineage>
</organism>
<dbReference type="InterPro" id="IPR014746">
    <property type="entry name" value="Gln_synth/guanido_kin_cat_dom"/>
</dbReference>
<dbReference type="HAMAP" id="MF_01609">
    <property type="entry name" value="Glu_cys_ligase_2"/>
    <property type="match status" value="1"/>
</dbReference>
<evidence type="ECO:0000313" key="5">
    <source>
        <dbReference type="EMBL" id="CAJ27328.1"/>
    </source>
</evidence>
<comment type="function">
    <text evidence="4">ATP-dependent carboxylate-amine ligase which exhibits weak glutamate--cysteine ligase activity.</text>
</comment>
<dbReference type="SUPFAM" id="SSF55931">
    <property type="entry name" value="Glutamine synthetase/guanido kinase"/>
    <property type="match status" value="1"/>
</dbReference>
<reference evidence="5" key="1">
    <citation type="journal article" date="2006" name="Syst. Appl. Microbiol.">
        <title>Molecular characterization of the alpha-glucosidase activity in Enterobacter sakazakii reveals the presence of a putative gene cluster for palatinose metabolism.</title>
        <authorList>
            <person name="Lehner A."/>
            <person name="Riedel K."/>
            <person name="Rattei T."/>
            <person name="Ruepp A."/>
            <person name="Frishman D."/>
            <person name="Breeuwer P."/>
            <person name="Diep B."/>
            <person name="Eberl L."/>
            <person name="Stephan R."/>
        </authorList>
    </citation>
    <scope>NUCLEOTIDE SEQUENCE</scope>
    <source>
        <strain evidence="5">858</strain>
    </source>
</reference>
<keyword evidence="1 4" id="KW-0436">Ligase</keyword>
<comment type="subunit">
    <text evidence="4">Homodimer.</text>
</comment>
<gene>
    <name evidence="5" type="primary">ybdK</name>
</gene>
<dbReference type="GO" id="GO:0005524">
    <property type="term" value="F:ATP binding"/>
    <property type="evidence" value="ECO:0007669"/>
    <property type="project" value="UniProtKB-KW"/>
</dbReference>
<evidence type="ECO:0000256" key="1">
    <source>
        <dbReference type="ARBA" id="ARBA00022598"/>
    </source>
</evidence>
<keyword evidence="2 4" id="KW-0547">Nucleotide-binding</keyword>
<dbReference type="NCBIfam" id="NF010040">
    <property type="entry name" value="PRK13516.1"/>
    <property type="match status" value="1"/>
</dbReference>
<dbReference type="Gene3D" id="3.30.590.20">
    <property type="match status" value="1"/>
</dbReference>
<dbReference type="GO" id="GO:0042398">
    <property type="term" value="P:modified amino acid biosynthetic process"/>
    <property type="evidence" value="ECO:0007669"/>
    <property type="project" value="InterPro"/>
</dbReference>